<comment type="caution">
    <text evidence="3">The sequence shown here is derived from an EMBL/GenBank/DDBJ whole genome shotgun (WGS) entry which is preliminary data.</text>
</comment>
<feature type="compositionally biased region" description="Polar residues" evidence="1">
    <location>
        <begin position="219"/>
        <end position="233"/>
    </location>
</feature>
<evidence type="ECO:0000313" key="4">
    <source>
        <dbReference type="Proteomes" id="UP000214646"/>
    </source>
</evidence>
<keyword evidence="2" id="KW-0472">Membrane</keyword>
<proteinExistence type="predicted"/>
<evidence type="ECO:0000256" key="2">
    <source>
        <dbReference type="SAM" id="Phobius"/>
    </source>
</evidence>
<dbReference type="OrthoDB" id="272719at2"/>
<dbReference type="EMBL" id="NIDE01000019">
    <property type="protein sequence ID" value="OWK34870.1"/>
    <property type="molecule type" value="Genomic_DNA"/>
</dbReference>
<dbReference type="AlphaFoldDB" id="A0A225CZT7"/>
<feature type="region of interest" description="Disordered" evidence="1">
    <location>
        <begin position="214"/>
        <end position="296"/>
    </location>
</feature>
<protein>
    <submittedName>
        <fullName evidence="3">Uncharacterized protein</fullName>
    </submittedName>
</protein>
<dbReference type="RefSeq" id="WP_088260097.1">
    <property type="nucleotide sequence ID" value="NZ_NIDE01000019.1"/>
</dbReference>
<organism evidence="3 4">
    <name type="scientific">Fimbriiglobus ruber</name>
    <dbReference type="NCBI Taxonomy" id="1908690"/>
    <lineage>
        <taxon>Bacteria</taxon>
        <taxon>Pseudomonadati</taxon>
        <taxon>Planctomycetota</taxon>
        <taxon>Planctomycetia</taxon>
        <taxon>Gemmatales</taxon>
        <taxon>Gemmataceae</taxon>
        <taxon>Fimbriiglobus</taxon>
    </lineage>
</organism>
<accession>A0A225CZT7</accession>
<evidence type="ECO:0000313" key="3">
    <source>
        <dbReference type="EMBL" id="OWK34870.1"/>
    </source>
</evidence>
<feature type="transmembrane region" description="Helical" evidence="2">
    <location>
        <begin position="178"/>
        <end position="200"/>
    </location>
</feature>
<keyword evidence="4" id="KW-1185">Reference proteome</keyword>
<reference evidence="4" key="1">
    <citation type="submission" date="2017-06" db="EMBL/GenBank/DDBJ databases">
        <title>Genome analysis of Fimbriiglobus ruber SP5, the first member of the order Planctomycetales with confirmed chitinolytic capability.</title>
        <authorList>
            <person name="Ravin N.V."/>
            <person name="Rakitin A.L."/>
            <person name="Ivanova A.A."/>
            <person name="Beletsky A.V."/>
            <person name="Kulichevskaya I.S."/>
            <person name="Mardanov A.V."/>
            <person name="Dedysh S.N."/>
        </authorList>
    </citation>
    <scope>NUCLEOTIDE SEQUENCE [LARGE SCALE GENOMIC DNA]</scope>
    <source>
        <strain evidence="4">SP5</strain>
    </source>
</reference>
<feature type="compositionally biased region" description="Basic and acidic residues" evidence="1">
    <location>
        <begin position="245"/>
        <end position="291"/>
    </location>
</feature>
<evidence type="ECO:0000256" key="1">
    <source>
        <dbReference type="SAM" id="MobiDB-lite"/>
    </source>
</evidence>
<sequence>MRLTLRTLLAYLDDTLDAQESKEIGQKLAENPPAQELVDRIRRVTRTRTLSTPTSGAEGGMADPNKVAEYLSDALHGDIVAQFEAACLEADVSLAEVAACHQILTLVLTEQMHVPPPARRRMYQLVKGRESVPDREPGLAAAVGGALEDKKPNESDDADAAYLLGMSAYSRSDSWSRLGLRLAAVAALLALFAVAVWFAVPAAHRTRTEAPRDYASLPATVTTPKSEPAPSTKSSDKGAAPDTGLKTKTDAKKDEPKKDEPLKPDENPKKDEPKKDEPPKAVAPKKDEKIEAAIPPPSADRAQIGKLEKITGVVVRKQAGPGAWTRVMPDQPEVISADRLMSLPGYKSQLRLDSDVLVELWGNLPDLLPAPLLLQSCVVPSVPGPGFDADLTIESGRIYLGTKRQAGAKIRLRFRSEVWDLTLADEKSEVVFELTNILAPGAATEAPRAFAGVAVQSGRVGLKGRGMDAGELPTGGEARWDSRTGKTDVLIKPDPSPLRTAYLAKFPVYPDPQRAKAVLTVLDDFARKISEPMRVRATFDEALQDSTDTPTQQIVLAARAAVFMFAALGDLSGLTDALNDPNRPLIRETAVDGLRSALAADPKTVEDFRKFLIEKSRLSDDQADQVLRLLRGLTDRERNDPDTLNRLVDGLASQALPVRELSFHNLASLIDPKDPTSRSLLGYDAEGPVEVRDKVVKAWKKKIEDLKNGPAEPPSAPAPTKKK</sequence>
<keyword evidence="2" id="KW-1133">Transmembrane helix</keyword>
<name>A0A225CZT7_9BACT</name>
<dbReference type="Proteomes" id="UP000214646">
    <property type="component" value="Unassembled WGS sequence"/>
</dbReference>
<feature type="region of interest" description="Disordered" evidence="1">
    <location>
        <begin position="703"/>
        <end position="723"/>
    </location>
</feature>
<keyword evidence="2" id="KW-0812">Transmembrane</keyword>
<gene>
    <name evidence="3" type="ORF">FRUB_09712</name>
</gene>